<dbReference type="Gene3D" id="3.30.420.10">
    <property type="entry name" value="Ribonuclease H-like superfamily/Ribonuclease H"/>
    <property type="match status" value="1"/>
</dbReference>
<dbReference type="Gene3D" id="3.30.160.20">
    <property type="match status" value="1"/>
</dbReference>
<gene>
    <name evidence="1" type="ORF">LAZ67_16002635</name>
</gene>
<name>A0ABY6LC59_9ARAC</name>
<evidence type="ECO:0000313" key="2">
    <source>
        <dbReference type="Proteomes" id="UP001235939"/>
    </source>
</evidence>
<reference evidence="1 2" key="1">
    <citation type="submission" date="2022-01" db="EMBL/GenBank/DDBJ databases">
        <title>A chromosomal length assembly of Cordylochernes scorpioides.</title>
        <authorList>
            <person name="Zeh D."/>
            <person name="Zeh J."/>
        </authorList>
    </citation>
    <scope>NUCLEOTIDE SEQUENCE [LARGE SCALE GENOMIC DNA]</scope>
    <source>
        <strain evidence="1">IN4F17</strain>
        <tissue evidence="1">Whole Body</tissue>
    </source>
</reference>
<dbReference type="Proteomes" id="UP001235939">
    <property type="component" value="Chromosome 16"/>
</dbReference>
<dbReference type="InterPro" id="IPR012337">
    <property type="entry name" value="RNaseH-like_sf"/>
</dbReference>
<dbReference type="PANTHER" id="PTHR11075:SF54">
    <property type="entry name" value="LARGE RIBOSOMAL SUBUNIT PROTEIN ML62"/>
    <property type="match status" value="1"/>
</dbReference>
<organism evidence="1 2">
    <name type="scientific">Cordylochernes scorpioides</name>
    <dbReference type="NCBI Taxonomy" id="51811"/>
    <lineage>
        <taxon>Eukaryota</taxon>
        <taxon>Metazoa</taxon>
        <taxon>Ecdysozoa</taxon>
        <taxon>Arthropoda</taxon>
        <taxon>Chelicerata</taxon>
        <taxon>Arachnida</taxon>
        <taxon>Pseudoscorpiones</taxon>
        <taxon>Cheliferoidea</taxon>
        <taxon>Chernetidae</taxon>
        <taxon>Cordylochernes</taxon>
    </lineage>
</organism>
<dbReference type="PANTHER" id="PTHR11075">
    <property type="entry name" value="PEPTIDE CHAIN RELEASE FACTOR"/>
    <property type="match status" value="1"/>
</dbReference>
<keyword evidence="2" id="KW-1185">Reference proteome</keyword>
<dbReference type="SUPFAM" id="SSF53098">
    <property type="entry name" value="Ribonuclease H-like"/>
    <property type="match status" value="1"/>
</dbReference>
<evidence type="ECO:0000313" key="1">
    <source>
        <dbReference type="EMBL" id="UYV78747.1"/>
    </source>
</evidence>
<proteinExistence type="predicted"/>
<protein>
    <submittedName>
        <fullName evidence="1">K02A2.6-like</fullName>
    </submittedName>
</protein>
<dbReference type="InterPro" id="IPR036397">
    <property type="entry name" value="RNaseH_sf"/>
</dbReference>
<dbReference type="SUPFAM" id="SSF110916">
    <property type="entry name" value="Peptidyl-tRNA hydrolase domain-like"/>
    <property type="match status" value="1"/>
</dbReference>
<accession>A0ABY6LC59</accession>
<sequence length="194" mass="22602">MTKWEFVWKLRRLLTHRLSDVLISDNAQTFKVKNSKVFLKKNKISHIFSAPYHPASNGQGYEDRSTFHPTLKSASKTRDLADFFKQSFTDINIGSPLRLGYSKLEKDFSYNINKTGCFILTSDKYRHGYQNFSDCISKLENIIAEASKPEPCMSLETIEIIKNRIKKASIKRVDKKRNKSYVKKFRSSNIKDFE</sequence>
<dbReference type="EMBL" id="CP092878">
    <property type="protein sequence ID" value="UYV78747.1"/>
    <property type="molecule type" value="Genomic_DNA"/>
</dbReference>
<dbReference type="InterPro" id="IPR052104">
    <property type="entry name" value="Mito_Release_Factor_mL62"/>
</dbReference>